<dbReference type="EMBL" id="BTGC01000008">
    <property type="protein sequence ID" value="GMM52030.1"/>
    <property type="molecule type" value="Genomic_DNA"/>
</dbReference>
<gene>
    <name evidence="1" type="ORF">DASB73_029930</name>
</gene>
<organism evidence="1 2">
    <name type="scientific">Starmerella bacillaris</name>
    <name type="common">Yeast</name>
    <name type="synonym">Candida zemplinina</name>
    <dbReference type="NCBI Taxonomy" id="1247836"/>
    <lineage>
        <taxon>Eukaryota</taxon>
        <taxon>Fungi</taxon>
        <taxon>Dikarya</taxon>
        <taxon>Ascomycota</taxon>
        <taxon>Saccharomycotina</taxon>
        <taxon>Dipodascomycetes</taxon>
        <taxon>Dipodascales</taxon>
        <taxon>Trichomonascaceae</taxon>
        <taxon>Starmerella</taxon>
    </lineage>
</organism>
<proteinExistence type="predicted"/>
<reference evidence="1 2" key="1">
    <citation type="journal article" date="2023" name="Elife">
        <title>Identification of key yeast species and microbe-microbe interactions impacting larval growth of Drosophila in the wild.</title>
        <authorList>
            <person name="Mure A."/>
            <person name="Sugiura Y."/>
            <person name="Maeda R."/>
            <person name="Honda K."/>
            <person name="Sakurai N."/>
            <person name="Takahashi Y."/>
            <person name="Watada M."/>
            <person name="Katoh T."/>
            <person name="Gotoh A."/>
            <person name="Gotoh Y."/>
            <person name="Taniguchi I."/>
            <person name="Nakamura K."/>
            <person name="Hayashi T."/>
            <person name="Katayama T."/>
            <person name="Uemura T."/>
            <person name="Hattori Y."/>
        </authorList>
    </citation>
    <scope>NUCLEOTIDE SEQUENCE [LARGE SCALE GENOMIC DNA]</scope>
    <source>
        <strain evidence="1 2">SB-73</strain>
    </source>
</reference>
<accession>A0AAV5RKF9</accession>
<protein>
    <submittedName>
        <fullName evidence="1">Uncharacterized protein</fullName>
    </submittedName>
</protein>
<name>A0AAV5RKF9_STABA</name>
<keyword evidence="2" id="KW-1185">Reference proteome</keyword>
<evidence type="ECO:0000313" key="1">
    <source>
        <dbReference type="EMBL" id="GMM52030.1"/>
    </source>
</evidence>
<dbReference type="AlphaFoldDB" id="A0AAV5RKF9"/>
<comment type="caution">
    <text evidence="1">The sequence shown here is derived from an EMBL/GenBank/DDBJ whole genome shotgun (WGS) entry which is preliminary data.</text>
</comment>
<evidence type="ECO:0000313" key="2">
    <source>
        <dbReference type="Proteomes" id="UP001362899"/>
    </source>
</evidence>
<dbReference type="Proteomes" id="UP001362899">
    <property type="component" value="Unassembled WGS sequence"/>
</dbReference>
<sequence>MFLNKSVIDAIRTLQNLLRTSFDLIDSANDAATEIEYQKESAKLLEQHNNNLDIKRAISFSTQQQSKRVNNEPKQIASLKESHTLAITTESSTYYRNYYKAPSNVEDTIKDLENELNEALSTLSLCYENTVAVCRIEYAPASTSDKACIEQNYFDLKNEIDDKLLELGGICHAIRLQNCDNEQAVALTSKIAFVKDRLSEIEMIHRNVLRSNTNKQSLLSSQYNEYEKKAAFQFASYLQ</sequence>